<dbReference type="AlphaFoldDB" id="A0A4V5MWS6"/>
<dbReference type="OrthoDB" id="3504241at2"/>
<protein>
    <submittedName>
        <fullName evidence="1">Uncharacterized protein</fullName>
    </submittedName>
</protein>
<organism evidence="1 2">
    <name type="scientific">Actinacidiphila oryziradicis</name>
    <dbReference type="NCBI Taxonomy" id="2571141"/>
    <lineage>
        <taxon>Bacteria</taxon>
        <taxon>Bacillati</taxon>
        <taxon>Actinomycetota</taxon>
        <taxon>Actinomycetes</taxon>
        <taxon>Kitasatosporales</taxon>
        <taxon>Streptomycetaceae</taxon>
        <taxon>Actinacidiphila</taxon>
    </lineage>
</organism>
<reference evidence="1 2" key="1">
    <citation type="submission" date="2019-04" db="EMBL/GenBank/DDBJ databases">
        <title>Streptomyces oryziradicis sp. nov., a novel actinomycete isolated from rhizosphere soil of rice (Oryza sativa L.).</title>
        <authorList>
            <person name="Li C."/>
        </authorList>
    </citation>
    <scope>NUCLEOTIDE SEQUENCE [LARGE SCALE GENOMIC DNA]</scope>
    <source>
        <strain evidence="1 2">NEAU-C40</strain>
    </source>
</reference>
<gene>
    <name evidence="1" type="ORF">FCI23_49930</name>
</gene>
<comment type="caution">
    <text evidence="1">The sequence shown here is derived from an EMBL/GenBank/DDBJ whole genome shotgun (WGS) entry which is preliminary data.</text>
</comment>
<evidence type="ECO:0000313" key="1">
    <source>
        <dbReference type="EMBL" id="TJZ97138.1"/>
    </source>
</evidence>
<name>A0A4V5MWS6_9ACTN</name>
<evidence type="ECO:0000313" key="2">
    <source>
        <dbReference type="Proteomes" id="UP000305778"/>
    </source>
</evidence>
<accession>A0A4V5MWS6</accession>
<keyword evidence="2" id="KW-1185">Reference proteome</keyword>
<dbReference type="Proteomes" id="UP000305778">
    <property type="component" value="Unassembled WGS sequence"/>
</dbReference>
<proteinExistence type="predicted"/>
<sequence length="79" mass="8355">MSAPTSSMTRTLLTIDAAACAHHDGDTEQACRRAAAALAVLPAGYRTGLIHARATDLYQSIPAQHHREPAVRALHNALA</sequence>
<dbReference type="EMBL" id="SUMC01000147">
    <property type="protein sequence ID" value="TJZ97138.1"/>
    <property type="molecule type" value="Genomic_DNA"/>
</dbReference>